<dbReference type="AlphaFoldDB" id="A0A0F9JAX3"/>
<organism evidence="1">
    <name type="scientific">marine sediment metagenome</name>
    <dbReference type="NCBI Taxonomy" id="412755"/>
    <lineage>
        <taxon>unclassified sequences</taxon>
        <taxon>metagenomes</taxon>
        <taxon>ecological metagenomes</taxon>
    </lineage>
</organism>
<dbReference type="EMBL" id="LAZR01010477">
    <property type="protein sequence ID" value="KKM66708.1"/>
    <property type="molecule type" value="Genomic_DNA"/>
</dbReference>
<gene>
    <name evidence="1" type="ORF">LCGC14_1478500</name>
</gene>
<accession>A0A0F9JAX3</accession>
<protein>
    <submittedName>
        <fullName evidence="1">Uncharacterized protein</fullName>
    </submittedName>
</protein>
<reference evidence="1" key="1">
    <citation type="journal article" date="2015" name="Nature">
        <title>Complex archaea that bridge the gap between prokaryotes and eukaryotes.</title>
        <authorList>
            <person name="Spang A."/>
            <person name="Saw J.H."/>
            <person name="Jorgensen S.L."/>
            <person name="Zaremba-Niedzwiedzka K."/>
            <person name="Martijn J."/>
            <person name="Lind A.E."/>
            <person name="van Eijk R."/>
            <person name="Schleper C."/>
            <person name="Guy L."/>
            <person name="Ettema T.J."/>
        </authorList>
    </citation>
    <scope>NUCLEOTIDE SEQUENCE</scope>
</reference>
<name>A0A0F9JAX3_9ZZZZ</name>
<proteinExistence type="predicted"/>
<sequence>MNRERPERCQVCNIAMEHYGNRNGIVGWHTSAEAINSDTSYLCEKCRCEEIKMGKRDSRNGGRGRRYNAKDSP</sequence>
<evidence type="ECO:0000313" key="1">
    <source>
        <dbReference type="EMBL" id="KKM66708.1"/>
    </source>
</evidence>
<comment type="caution">
    <text evidence="1">The sequence shown here is derived from an EMBL/GenBank/DDBJ whole genome shotgun (WGS) entry which is preliminary data.</text>
</comment>